<dbReference type="EC" id="2.7.7.18" evidence="11"/>
<dbReference type="InterPro" id="IPR014729">
    <property type="entry name" value="Rossmann-like_a/b/a_fold"/>
</dbReference>
<dbReference type="InterPro" id="IPR005248">
    <property type="entry name" value="NadD/NMNAT"/>
</dbReference>
<evidence type="ECO:0000256" key="4">
    <source>
        <dbReference type="ARBA" id="ARBA00022642"/>
    </source>
</evidence>
<dbReference type="Proteomes" id="UP000317155">
    <property type="component" value="Unassembled WGS sequence"/>
</dbReference>
<evidence type="ECO:0000256" key="10">
    <source>
        <dbReference type="ARBA" id="ARBA00048721"/>
    </source>
</evidence>
<evidence type="ECO:0000256" key="2">
    <source>
        <dbReference type="ARBA" id="ARBA00005019"/>
    </source>
</evidence>
<proteinExistence type="inferred from homology"/>
<evidence type="ECO:0000256" key="11">
    <source>
        <dbReference type="HAMAP-Rule" id="MF_00244"/>
    </source>
</evidence>
<keyword evidence="9 11" id="KW-0520">NAD</keyword>
<comment type="caution">
    <text evidence="13">The sequence shown here is derived from an EMBL/GenBank/DDBJ whole genome shotgun (WGS) entry which is preliminary data.</text>
</comment>
<dbReference type="CDD" id="cd02165">
    <property type="entry name" value="NMNAT"/>
    <property type="match status" value="1"/>
</dbReference>
<evidence type="ECO:0000256" key="5">
    <source>
        <dbReference type="ARBA" id="ARBA00022679"/>
    </source>
</evidence>
<accession>A0A550J800</accession>
<evidence type="ECO:0000256" key="7">
    <source>
        <dbReference type="ARBA" id="ARBA00022741"/>
    </source>
</evidence>
<sequence length="218" mass="24597">MKLGILGGTFNPIHLAHLRIAEEVREARALDRVLFIPAAVPPHKPLVGDIPFAQRLAMVEAAIADQPAFAASDIENRRPGKSYSVHTLEALRQEYPGAEFFFIIGLDSFRDLSTWKEYQRLFELTHLVVAARPGVAEGDPKSLLPIAIMKDFCYNRASNSLEHHSGNSIFFVEETLLDISSTRIRRMVAEGRSIRYLVPAPVLDYIDRHGLYRGQERF</sequence>
<dbReference type="SUPFAM" id="SSF52374">
    <property type="entry name" value="Nucleotidylyl transferase"/>
    <property type="match status" value="1"/>
</dbReference>
<dbReference type="NCBIfam" id="NF000839">
    <property type="entry name" value="PRK00071.1-1"/>
    <property type="match status" value="1"/>
</dbReference>
<dbReference type="GO" id="GO:0005524">
    <property type="term" value="F:ATP binding"/>
    <property type="evidence" value="ECO:0007669"/>
    <property type="project" value="UniProtKB-KW"/>
</dbReference>
<dbReference type="AlphaFoldDB" id="A0A550J800"/>
<dbReference type="GO" id="GO:0004515">
    <property type="term" value="F:nicotinate-nucleotide adenylyltransferase activity"/>
    <property type="evidence" value="ECO:0007669"/>
    <property type="project" value="UniProtKB-UniRule"/>
</dbReference>
<organism evidence="13 14">
    <name type="scientific">Trichloromonas acetexigens</name>
    <dbReference type="NCBI Taxonomy" id="38815"/>
    <lineage>
        <taxon>Bacteria</taxon>
        <taxon>Pseudomonadati</taxon>
        <taxon>Thermodesulfobacteriota</taxon>
        <taxon>Desulfuromonadia</taxon>
        <taxon>Desulfuromonadales</taxon>
        <taxon>Trichloromonadaceae</taxon>
        <taxon>Trichloromonas</taxon>
    </lineage>
</organism>
<comment type="catalytic activity">
    <reaction evidence="10 11">
        <text>nicotinate beta-D-ribonucleotide + ATP + H(+) = deamido-NAD(+) + diphosphate</text>
        <dbReference type="Rhea" id="RHEA:22860"/>
        <dbReference type="ChEBI" id="CHEBI:15378"/>
        <dbReference type="ChEBI" id="CHEBI:30616"/>
        <dbReference type="ChEBI" id="CHEBI:33019"/>
        <dbReference type="ChEBI" id="CHEBI:57502"/>
        <dbReference type="ChEBI" id="CHEBI:58437"/>
        <dbReference type="EC" id="2.7.7.18"/>
    </reaction>
</comment>
<dbReference type="InterPro" id="IPR004821">
    <property type="entry name" value="Cyt_trans-like"/>
</dbReference>
<dbReference type="RefSeq" id="WP_092053882.1">
    <property type="nucleotide sequence ID" value="NZ_FOJJ01000003.1"/>
</dbReference>
<evidence type="ECO:0000313" key="13">
    <source>
        <dbReference type="EMBL" id="TRO79351.1"/>
    </source>
</evidence>
<dbReference type="UniPathway" id="UPA00253">
    <property type="reaction ID" value="UER00332"/>
</dbReference>
<dbReference type="NCBIfam" id="TIGR00482">
    <property type="entry name" value="nicotinate (nicotinamide) nucleotide adenylyltransferase"/>
    <property type="match status" value="1"/>
</dbReference>
<dbReference type="NCBIfam" id="NF000840">
    <property type="entry name" value="PRK00071.1-3"/>
    <property type="match status" value="1"/>
</dbReference>
<keyword evidence="14" id="KW-1185">Reference proteome</keyword>
<comment type="pathway">
    <text evidence="2 11">Cofactor biosynthesis; NAD(+) biosynthesis; deamido-NAD(+) from nicotinate D-ribonucleotide: step 1/1.</text>
</comment>
<keyword evidence="7 11" id="KW-0547">Nucleotide-binding</keyword>
<feature type="domain" description="Cytidyltransferase-like" evidence="12">
    <location>
        <begin position="5"/>
        <end position="186"/>
    </location>
</feature>
<evidence type="ECO:0000256" key="6">
    <source>
        <dbReference type="ARBA" id="ARBA00022695"/>
    </source>
</evidence>
<keyword evidence="5 11" id="KW-0808">Transferase</keyword>
<dbReference type="EMBL" id="VJVV01000011">
    <property type="protein sequence ID" value="TRO79351.1"/>
    <property type="molecule type" value="Genomic_DNA"/>
</dbReference>
<dbReference type="PANTHER" id="PTHR39321:SF3">
    <property type="entry name" value="PHOSPHOPANTETHEINE ADENYLYLTRANSFERASE"/>
    <property type="match status" value="1"/>
</dbReference>
<keyword evidence="4 11" id="KW-0662">Pyridine nucleotide biosynthesis</keyword>
<dbReference type="PANTHER" id="PTHR39321">
    <property type="entry name" value="NICOTINATE-NUCLEOTIDE ADENYLYLTRANSFERASE-RELATED"/>
    <property type="match status" value="1"/>
</dbReference>
<dbReference type="GO" id="GO:0009435">
    <property type="term" value="P:NAD+ biosynthetic process"/>
    <property type="evidence" value="ECO:0007669"/>
    <property type="project" value="UniProtKB-UniRule"/>
</dbReference>
<dbReference type="NCBIfam" id="TIGR00125">
    <property type="entry name" value="cyt_tran_rel"/>
    <property type="match status" value="1"/>
</dbReference>
<dbReference type="Pfam" id="PF01467">
    <property type="entry name" value="CTP_transf_like"/>
    <property type="match status" value="1"/>
</dbReference>
<evidence type="ECO:0000256" key="8">
    <source>
        <dbReference type="ARBA" id="ARBA00022840"/>
    </source>
</evidence>
<dbReference type="Gene3D" id="3.40.50.620">
    <property type="entry name" value="HUPs"/>
    <property type="match status" value="1"/>
</dbReference>
<dbReference type="OrthoDB" id="5295945at2"/>
<evidence type="ECO:0000259" key="12">
    <source>
        <dbReference type="Pfam" id="PF01467"/>
    </source>
</evidence>
<keyword evidence="6 11" id="KW-0548">Nucleotidyltransferase</keyword>
<evidence type="ECO:0000256" key="1">
    <source>
        <dbReference type="ARBA" id="ARBA00002324"/>
    </source>
</evidence>
<reference evidence="13 14" key="1">
    <citation type="submission" date="2019-07" db="EMBL/GenBank/DDBJ databases">
        <title>Insights of Desulfuromonas acetexigens electromicrobiology.</title>
        <authorList>
            <person name="Katuri K."/>
            <person name="Sapireddy V."/>
            <person name="Shaw D.R."/>
            <person name="Saikaly P."/>
        </authorList>
    </citation>
    <scope>NUCLEOTIDE SEQUENCE [LARGE SCALE GENOMIC DNA]</scope>
    <source>
        <strain evidence="13 14">2873</strain>
    </source>
</reference>
<comment type="similarity">
    <text evidence="3 11">Belongs to the NadD family.</text>
</comment>
<name>A0A550J800_9BACT</name>
<keyword evidence="8 11" id="KW-0067">ATP-binding</keyword>
<comment type="function">
    <text evidence="1 11">Catalyzes the reversible adenylation of nicotinate mononucleotide (NaMN) to nicotinic acid adenine dinucleotide (NaAD).</text>
</comment>
<protein>
    <recommendedName>
        <fullName evidence="11">Probable nicotinate-nucleotide adenylyltransferase</fullName>
        <ecNumber evidence="11">2.7.7.18</ecNumber>
    </recommendedName>
    <alternativeName>
        <fullName evidence="11">Deamido-NAD(+) diphosphorylase</fullName>
    </alternativeName>
    <alternativeName>
        <fullName evidence="11">Deamido-NAD(+) pyrophosphorylase</fullName>
    </alternativeName>
    <alternativeName>
        <fullName evidence="11">Nicotinate mononucleotide adenylyltransferase</fullName>
        <shortName evidence="11">NaMN adenylyltransferase</shortName>
    </alternativeName>
</protein>
<evidence type="ECO:0000256" key="3">
    <source>
        <dbReference type="ARBA" id="ARBA00009014"/>
    </source>
</evidence>
<gene>
    <name evidence="11 13" type="primary">nadD</name>
    <name evidence="13" type="ORF">FL622_13865</name>
</gene>
<evidence type="ECO:0000313" key="14">
    <source>
        <dbReference type="Proteomes" id="UP000317155"/>
    </source>
</evidence>
<dbReference type="HAMAP" id="MF_00244">
    <property type="entry name" value="NaMN_adenylyltr"/>
    <property type="match status" value="1"/>
</dbReference>
<evidence type="ECO:0000256" key="9">
    <source>
        <dbReference type="ARBA" id="ARBA00023027"/>
    </source>
</evidence>